<keyword evidence="1" id="KW-0446">Lipid-binding</keyword>
<dbReference type="SUPFAM" id="SSF48403">
    <property type="entry name" value="Ankyrin repeat"/>
    <property type="match status" value="1"/>
</dbReference>
<feature type="compositionally biased region" description="Acidic residues" evidence="2">
    <location>
        <begin position="877"/>
        <end position="888"/>
    </location>
</feature>
<feature type="region of interest" description="Disordered" evidence="2">
    <location>
        <begin position="65"/>
        <end position="96"/>
    </location>
</feature>
<feature type="compositionally biased region" description="Basic residues" evidence="2">
    <location>
        <begin position="849"/>
        <end position="861"/>
    </location>
</feature>
<sequence>MLKGGVAVVTLLTQSQVDLGWPIITDTVTKCAAENDDVCVVKVMEDDLQRFIHSVESSAKKILKDHTKRVHDEAARERVEKGRPKQPVEVKSISRDELKSKYGPSSLIIPAPKLKEGESTSTAMPQLKQSPRLAIQVHPIEAADHTTTTTSLFPNSGSLPSLAAKRHKQDLRDRAASKLINSPLFKGLTKSSSSTTSFKAALAQLNTVDDLRILGLGGGKPGPANHRHEHSVERRMCNACWAEPVKHTACEHRYRTANPNDMELQGASSWSIDDLHFKYRAEREREAAWVASTQLLQEAESSPVVPILERHPIYDKFFHTIDNDNTYVKNVSRAKNQTKQFVLDVNRVWLTNLDHFNHMTQDTHDEYLQPPAKRNCLRGRHDLGLIRQGYSQVQSVSMACALKNAKTTLDHHDPVAHTEGAAPSPPPNPQLRTKVKAPTDGIEAEGSPLSVLACGRIDFRGQVPGTVVLATYPGLWWCVSPSSLTRPTAMYLRESKLSSTNSILVHVLLALDSPVLAPTWFAWVPGTVCAPFEKEIATSFYYIPPTCGMVLTLPSVVSPLDEYLPSTICIANGCDQAVPDMPEFNDRNFRQWIRWVTVPPNFDFDAQAYGIVQGYPNQTGLNGRFSWHSDEVVDSHTLIRPRLEADYAVLATNRVVRGGNDPNMYTMNMRHESIDKITTSGLRAFLAAQEKIHEEERLKQQLLEIETKLQAGRLALDAKRAEKRRFESTMTEWAHRVAHSRLVRDWNGWEERELNESKVLFYHHSNPALTVASQWTPPPEWPPDEDSAAPLPPPSATGDAFDDDDDDDASTDAAELESARIDNSIQSIAKSLADDETFVDLLREKLGLKSRKASTSRRHSSLKNAPLSPTKSHGDSSDDDDQAPSDDEDTIAGRVLRMLAQDESTQDTNTASVKRLTRLQILKEAPQVHPITLGEGWKRLKPTRLPKTFAKKVYTTTIAGPTASFINQTNLPLILGLLDPSKNATYVQPEAVPDFRHHIIPNLDSEVTVMKKVLAATAKKGRRSTILQVFQDTTADEDEVPPEDEVTEAERIAKAVLYTRNNNIKEVIGDSSFENDRRCNDGGGGGAQLENMLDQGVNINARDENGNTLFILACQQGNKNMCKFLMRRRCELDSQNFRGNTGLHYCYEYKWTDLATYLKDKGAKDDIPNAEGLMCYEGISSDNLQKL</sequence>
<dbReference type="Gene3D" id="1.25.40.20">
    <property type="entry name" value="Ankyrin repeat-containing domain"/>
    <property type="match status" value="1"/>
</dbReference>
<name>A0A418FCP7_APHAT</name>
<dbReference type="Proteomes" id="UP000285712">
    <property type="component" value="Unassembled WGS sequence"/>
</dbReference>
<dbReference type="GO" id="GO:0000062">
    <property type="term" value="F:fatty-acyl-CoA binding"/>
    <property type="evidence" value="ECO:0007669"/>
    <property type="project" value="TreeGrafter"/>
</dbReference>
<protein>
    <submittedName>
        <fullName evidence="4">Uncharacterized protein</fullName>
    </submittedName>
</protein>
<comment type="caution">
    <text evidence="4">The sequence shown here is derived from an EMBL/GenBank/DDBJ whole genome shotgun (WGS) entry which is preliminary data.</text>
</comment>
<dbReference type="SMART" id="SM00248">
    <property type="entry name" value="ANK"/>
    <property type="match status" value="2"/>
</dbReference>
<dbReference type="PANTHER" id="PTHR24119:SF0">
    <property type="entry name" value="ACYL-COA-BINDING DOMAIN-CONTAINING PROTEIN 6"/>
    <property type="match status" value="1"/>
</dbReference>
<dbReference type="InterPro" id="IPR036770">
    <property type="entry name" value="Ankyrin_rpt-contain_sf"/>
</dbReference>
<feature type="region of interest" description="Disordered" evidence="2">
    <location>
        <begin position="773"/>
        <end position="818"/>
    </location>
</feature>
<evidence type="ECO:0000256" key="1">
    <source>
        <dbReference type="ARBA" id="ARBA00023121"/>
    </source>
</evidence>
<evidence type="ECO:0000313" key="6">
    <source>
        <dbReference type="Proteomes" id="UP000285712"/>
    </source>
</evidence>
<evidence type="ECO:0000313" key="5">
    <source>
        <dbReference type="Proteomes" id="UP000285430"/>
    </source>
</evidence>
<dbReference type="PANTHER" id="PTHR24119">
    <property type="entry name" value="ACYL-COA-BINDING DOMAIN-CONTAINING PROTEIN 6"/>
    <property type="match status" value="1"/>
</dbReference>
<dbReference type="InterPro" id="IPR002110">
    <property type="entry name" value="Ankyrin_rpt"/>
</dbReference>
<organism evidence="4 5">
    <name type="scientific">Aphanomyces astaci</name>
    <name type="common">Crayfish plague agent</name>
    <dbReference type="NCBI Taxonomy" id="112090"/>
    <lineage>
        <taxon>Eukaryota</taxon>
        <taxon>Sar</taxon>
        <taxon>Stramenopiles</taxon>
        <taxon>Oomycota</taxon>
        <taxon>Saprolegniomycetes</taxon>
        <taxon>Saprolegniales</taxon>
        <taxon>Verrucalvaceae</taxon>
        <taxon>Aphanomyces</taxon>
    </lineage>
</organism>
<dbReference type="EMBL" id="QUTH01002155">
    <property type="protein sequence ID" value="RHZ27435.1"/>
    <property type="molecule type" value="Genomic_DNA"/>
</dbReference>
<feature type="compositionally biased region" description="Acidic residues" evidence="2">
    <location>
        <begin position="800"/>
        <end position="810"/>
    </location>
</feature>
<evidence type="ECO:0000256" key="2">
    <source>
        <dbReference type="SAM" id="MobiDB-lite"/>
    </source>
</evidence>
<dbReference type="EMBL" id="QUTG01003282">
    <property type="protein sequence ID" value="RHY92264.1"/>
    <property type="molecule type" value="Genomic_DNA"/>
</dbReference>
<gene>
    <name evidence="3" type="ORF">DYB35_005846</name>
    <name evidence="4" type="ORF">DYB37_000996</name>
</gene>
<dbReference type="AlphaFoldDB" id="A0A418FCP7"/>
<dbReference type="Pfam" id="PF12796">
    <property type="entry name" value="Ank_2"/>
    <property type="match status" value="1"/>
</dbReference>
<dbReference type="Proteomes" id="UP000285430">
    <property type="component" value="Unassembled WGS sequence"/>
</dbReference>
<evidence type="ECO:0000313" key="3">
    <source>
        <dbReference type="EMBL" id="RHY92264.1"/>
    </source>
</evidence>
<evidence type="ECO:0000313" key="4">
    <source>
        <dbReference type="EMBL" id="RHZ27435.1"/>
    </source>
</evidence>
<dbReference type="VEuPathDB" id="FungiDB:H257_06703"/>
<feature type="region of interest" description="Disordered" evidence="2">
    <location>
        <begin position="849"/>
        <end position="888"/>
    </location>
</feature>
<feature type="region of interest" description="Disordered" evidence="2">
    <location>
        <begin position="414"/>
        <end position="433"/>
    </location>
</feature>
<accession>A0A418FCP7</accession>
<reference evidence="5 6" key="1">
    <citation type="submission" date="2018-08" db="EMBL/GenBank/DDBJ databases">
        <title>Aphanomyces genome sequencing and annotation.</title>
        <authorList>
            <person name="Minardi D."/>
            <person name="Oidtmann B."/>
            <person name="Van Der Giezen M."/>
            <person name="Studholme D.J."/>
        </authorList>
    </citation>
    <scope>NUCLEOTIDE SEQUENCE [LARGE SCALE GENOMIC DNA]</scope>
    <source>
        <strain evidence="4 5">Da</strain>
        <strain evidence="3 6">Sv</strain>
    </source>
</reference>
<proteinExistence type="predicted"/>